<dbReference type="AlphaFoldDB" id="A0A1T3NJ27"/>
<accession>A0A1T3NJ27</accession>
<evidence type="ECO:0000256" key="1">
    <source>
        <dbReference type="SAM" id="MobiDB-lite"/>
    </source>
</evidence>
<sequence length="97" mass="10758">MFQQPQQSRQFASGQGERVRGILLEAAHTDHLRQRAPETDDCPLRVVVRFGDERVRDTQFVEVVVRGSGGDAQPPAQFSSTDMGDAPVLPVGLRRND</sequence>
<protein>
    <submittedName>
        <fullName evidence="2">Uncharacterized protein</fullName>
    </submittedName>
</protein>
<evidence type="ECO:0000313" key="3">
    <source>
        <dbReference type="Proteomes" id="UP000190037"/>
    </source>
</evidence>
<feature type="region of interest" description="Disordered" evidence="1">
    <location>
        <begin position="67"/>
        <end position="97"/>
    </location>
</feature>
<evidence type="ECO:0000313" key="2">
    <source>
        <dbReference type="EMBL" id="OPC76690.1"/>
    </source>
</evidence>
<name>A0A1T3NJ27_9ACTN</name>
<reference evidence="2 3" key="1">
    <citation type="submission" date="2017-03" db="EMBL/GenBank/DDBJ databases">
        <title>Draft genome sequence of Streptomyces scabrisporus NF3, endophyte isolated from Amphipterygium adstringens.</title>
        <authorList>
            <person name="Vazquez M."/>
            <person name="Ceapa C.D."/>
            <person name="Rodriguez Luna D."/>
            <person name="Sanchez Esquivel S."/>
        </authorList>
    </citation>
    <scope>NUCLEOTIDE SEQUENCE [LARGE SCALE GENOMIC DNA]</scope>
    <source>
        <strain evidence="2 3">NF3</strain>
    </source>
</reference>
<dbReference type="Proteomes" id="UP000190037">
    <property type="component" value="Unassembled WGS sequence"/>
</dbReference>
<comment type="caution">
    <text evidence="2">The sequence shown here is derived from an EMBL/GenBank/DDBJ whole genome shotgun (WGS) entry which is preliminary data.</text>
</comment>
<organism evidence="2 3">
    <name type="scientific">Embleya scabrispora</name>
    <dbReference type="NCBI Taxonomy" id="159449"/>
    <lineage>
        <taxon>Bacteria</taxon>
        <taxon>Bacillati</taxon>
        <taxon>Actinomycetota</taxon>
        <taxon>Actinomycetes</taxon>
        <taxon>Kitasatosporales</taxon>
        <taxon>Streptomycetaceae</taxon>
        <taxon>Embleya</taxon>
    </lineage>
</organism>
<keyword evidence="3" id="KW-1185">Reference proteome</keyword>
<gene>
    <name evidence="2" type="ORF">B4N89_45205</name>
</gene>
<proteinExistence type="predicted"/>
<dbReference type="EMBL" id="MWQN01000005">
    <property type="protein sequence ID" value="OPC76690.1"/>
    <property type="molecule type" value="Genomic_DNA"/>
</dbReference>